<evidence type="ECO:0000256" key="1">
    <source>
        <dbReference type="SAM" id="MobiDB-lite"/>
    </source>
</evidence>
<dbReference type="InterPro" id="IPR013766">
    <property type="entry name" value="Thioredoxin_domain"/>
</dbReference>
<feature type="signal peptide" evidence="2">
    <location>
        <begin position="1"/>
        <end position="25"/>
    </location>
</feature>
<organism evidence="4">
    <name type="scientific">candidate division WOR-3 bacterium</name>
    <dbReference type="NCBI Taxonomy" id="2052148"/>
    <lineage>
        <taxon>Bacteria</taxon>
        <taxon>Bacteria division WOR-3</taxon>
    </lineage>
</organism>
<dbReference type="EMBL" id="DSUT01000013">
    <property type="protein sequence ID" value="HGK27480.1"/>
    <property type="molecule type" value="Genomic_DNA"/>
</dbReference>
<evidence type="ECO:0000256" key="2">
    <source>
        <dbReference type="SAM" id="SignalP"/>
    </source>
</evidence>
<evidence type="ECO:0000313" key="4">
    <source>
        <dbReference type="EMBL" id="HGK27480.1"/>
    </source>
</evidence>
<protein>
    <submittedName>
        <fullName evidence="4">Thioredoxin</fullName>
    </submittedName>
</protein>
<dbReference type="AlphaFoldDB" id="A0A7C4GFH5"/>
<feature type="chain" id="PRO_5028229450" evidence="2">
    <location>
        <begin position="26"/>
        <end position="170"/>
    </location>
</feature>
<proteinExistence type="predicted"/>
<dbReference type="PROSITE" id="PS51257">
    <property type="entry name" value="PROKAR_LIPOPROTEIN"/>
    <property type="match status" value="1"/>
</dbReference>
<feature type="domain" description="Thioredoxin" evidence="3">
    <location>
        <begin position="86"/>
        <end position="165"/>
    </location>
</feature>
<sequence>MQHRLAAVSALVLLALLAGCPNPPADSGKAPPIDTNLAARNETCETLPATDSAAIAATRDSTPARTKPKPEPEPPPKPRALPRMWDYGSDNCLPCIEMERILTPLMSEYQGKVDIRVINVYKEQEKTTQARIQVIPTQIFSDPEGKELFRHIGVYPRDSIIAKFKEFGWD</sequence>
<keyword evidence="2" id="KW-0732">Signal</keyword>
<dbReference type="Gene3D" id="3.40.30.10">
    <property type="entry name" value="Glutaredoxin"/>
    <property type="match status" value="1"/>
</dbReference>
<dbReference type="CDD" id="cd02947">
    <property type="entry name" value="TRX_family"/>
    <property type="match status" value="1"/>
</dbReference>
<comment type="caution">
    <text evidence="4">The sequence shown here is derived from an EMBL/GenBank/DDBJ whole genome shotgun (WGS) entry which is preliminary data.</text>
</comment>
<dbReference type="Pfam" id="PF00085">
    <property type="entry name" value="Thioredoxin"/>
    <property type="match status" value="1"/>
</dbReference>
<gene>
    <name evidence="4" type="ORF">ENS41_00800</name>
</gene>
<dbReference type="InterPro" id="IPR036249">
    <property type="entry name" value="Thioredoxin-like_sf"/>
</dbReference>
<name>A0A7C4GFH5_UNCW3</name>
<evidence type="ECO:0000259" key="3">
    <source>
        <dbReference type="Pfam" id="PF00085"/>
    </source>
</evidence>
<feature type="region of interest" description="Disordered" evidence="1">
    <location>
        <begin position="48"/>
        <end position="82"/>
    </location>
</feature>
<dbReference type="SUPFAM" id="SSF52833">
    <property type="entry name" value="Thioredoxin-like"/>
    <property type="match status" value="1"/>
</dbReference>
<reference evidence="4" key="1">
    <citation type="journal article" date="2020" name="mSystems">
        <title>Genome- and Community-Level Interaction Insights into Carbon Utilization and Element Cycling Functions of Hydrothermarchaeota in Hydrothermal Sediment.</title>
        <authorList>
            <person name="Zhou Z."/>
            <person name="Liu Y."/>
            <person name="Xu W."/>
            <person name="Pan J."/>
            <person name="Luo Z.H."/>
            <person name="Li M."/>
        </authorList>
    </citation>
    <scope>NUCLEOTIDE SEQUENCE [LARGE SCALE GENOMIC DNA]</scope>
    <source>
        <strain evidence="4">SpSt-488</strain>
    </source>
</reference>
<accession>A0A7C4GFH5</accession>